<evidence type="ECO:0000256" key="2">
    <source>
        <dbReference type="ARBA" id="ARBA00007193"/>
    </source>
</evidence>
<dbReference type="AlphaFoldDB" id="A0A6P3XS01"/>
<keyword evidence="9 13" id="KW-0472">Membrane</keyword>
<protein>
    <submittedName>
        <fullName evidence="15">Sodium channel protein Nach-like isoform X1</fullName>
    </submittedName>
</protein>
<evidence type="ECO:0000256" key="10">
    <source>
        <dbReference type="ARBA" id="ARBA00023201"/>
    </source>
</evidence>
<dbReference type="PRINTS" id="PR01078">
    <property type="entry name" value="AMINACHANNEL"/>
</dbReference>
<comment type="subcellular location">
    <subcellularLocation>
        <location evidence="1">Membrane</location>
        <topology evidence="1">Multi-pass membrane protein</topology>
    </subcellularLocation>
</comment>
<comment type="similarity">
    <text evidence="2 12">Belongs to the amiloride-sensitive sodium channel (TC 1.A.6) family.</text>
</comment>
<accession>A0A6P3XS01</accession>
<evidence type="ECO:0000256" key="9">
    <source>
        <dbReference type="ARBA" id="ARBA00023136"/>
    </source>
</evidence>
<keyword evidence="3 12" id="KW-0813">Transport</keyword>
<evidence type="ECO:0000313" key="15">
    <source>
        <dbReference type="RefSeq" id="XP_014481166.1"/>
    </source>
</evidence>
<dbReference type="PANTHER" id="PTHR11690">
    <property type="entry name" value="AMILORIDE-SENSITIVE SODIUM CHANNEL-RELATED"/>
    <property type="match status" value="1"/>
</dbReference>
<dbReference type="Pfam" id="PF00858">
    <property type="entry name" value="ASC"/>
    <property type="match status" value="1"/>
</dbReference>
<dbReference type="OrthoDB" id="6436100at2759"/>
<keyword evidence="8 12" id="KW-0406">Ion transport</keyword>
<evidence type="ECO:0000256" key="13">
    <source>
        <dbReference type="SAM" id="Phobius"/>
    </source>
</evidence>
<evidence type="ECO:0000256" key="11">
    <source>
        <dbReference type="ARBA" id="ARBA00023303"/>
    </source>
</evidence>
<evidence type="ECO:0000256" key="7">
    <source>
        <dbReference type="ARBA" id="ARBA00023053"/>
    </source>
</evidence>
<feature type="transmembrane region" description="Helical" evidence="13">
    <location>
        <begin position="58"/>
        <end position="82"/>
    </location>
</feature>
<keyword evidence="7" id="KW-0915">Sodium</keyword>
<evidence type="ECO:0000256" key="1">
    <source>
        <dbReference type="ARBA" id="ARBA00004141"/>
    </source>
</evidence>
<gene>
    <name evidence="15" type="primary">LOC106747782</name>
</gene>
<dbReference type="GeneID" id="106747782"/>
<sequence length="613" mass="70530">MKRSLFKPKNLATLLACRKARKFRGVPFWINALRNLADVEDDPRDDRRRRRRHPAERVARLTLRVIAVCCMMFSMIDLTLIYKRSPTVTTPETMLYPVRRINYPAIAICDVNRISRRAAIDFAQELVDFESTAFTANLTLTDIEHMLSLLGQLYLIDDVDEAENETTKLLHTILERGYNGYDVNRIMRRLSPNCRSMLRRCSWEGKDQTCEDIFLLRKTQDGYCCTFNYARRNDGFGSAQNDVFTSERIEHSTNIGPEYGLSVLLNPHFDDSFYKILPIDGFKISVYNPLDYPDMTSGYVRDVLVSPKTEAYINLDAIVFDSAEDVQKYDVQERDCLFQTEQSKIFHGYYSYSDCIVHCRIRDIFQLCNCVPFFYPTSEEIASAEICNLRDLPCLRKYKERWRNVKPRLENAMEPFGESEFEGYLSCDCLPSCDDVTYSVQSSSIPLSLTELSWGRSKYPINNHSVVHIYFGKSGTIRLRQDVLFYWYELISKSSYCASHEECGDVRQSRASEERSTNSNLYSAGNYGGVCSLFLGLSIINVIEMLYKLVARVWRSATSGRAQTREKIGENRDDITEVTTIAVQPAPIPEIAQPKLHWREMTGALPNGAMKSV</sequence>
<reference evidence="15" key="1">
    <citation type="submission" date="2025-08" db="UniProtKB">
        <authorList>
            <consortium name="RefSeq"/>
        </authorList>
    </citation>
    <scope>IDENTIFICATION</scope>
</reference>
<evidence type="ECO:0000256" key="8">
    <source>
        <dbReference type="ARBA" id="ARBA00023065"/>
    </source>
</evidence>
<dbReference type="RefSeq" id="XP_014481166.1">
    <property type="nucleotide sequence ID" value="XM_014625680.1"/>
</dbReference>
<evidence type="ECO:0000256" key="5">
    <source>
        <dbReference type="ARBA" id="ARBA00022692"/>
    </source>
</evidence>
<name>A0A6P3XS01_DINQU</name>
<keyword evidence="5 12" id="KW-0812">Transmembrane</keyword>
<evidence type="ECO:0000256" key="6">
    <source>
        <dbReference type="ARBA" id="ARBA00022989"/>
    </source>
</evidence>
<keyword evidence="14" id="KW-1185">Reference proteome</keyword>
<evidence type="ECO:0000313" key="14">
    <source>
        <dbReference type="Proteomes" id="UP000515204"/>
    </source>
</evidence>
<dbReference type="KEGG" id="dqu:106747782"/>
<organism evidence="14 15">
    <name type="scientific">Dinoponera quadriceps</name>
    <name type="common">South American ant</name>
    <dbReference type="NCBI Taxonomy" id="609295"/>
    <lineage>
        <taxon>Eukaryota</taxon>
        <taxon>Metazoa</taxon>
        <taxon>Ecdysozoa</taxon>
        <taxon>Arthropoda</taxon>
        <taxon>Hexapoda</taxon>
        <taxon>Insecta</taxon>
        <taxon>Pterygota</taxon>
        <taxon>Neoptera</taxon>
        <taxon>Endopterygota</taxon>
        <taxon>Hymenoptera</taxon>
        <taxon>Apocrita</taxon>
        <taxon>Aculeata</taxon>
        <taxon>Formicoidea</taxon>
        <taxon>Formicidae</taxon>
        <taxon>Ponerinae</taxon>
        <taxon>Ponerini</taxon>
        <taxon>Dinoponera</taxon>
    </lineage>
</organism>
<dbReference type="PANTHER" id="PTHR11690:SF253">
    <property type="entry name" value="PICKPOCKET 18-RELATED"/>
    <property type="match status" value="1"/>
</dbReference>
<dbReference type="GO" id="GO:0005886">
    <property type="term" value="C:plasma membrane"/>
    <property type="evidence" value="ECO:0007669"/>
    <property type="project" value="TreeGrafter"/>
</dbReference>
<evidence type="ECO:0000256" key="12">
    <source>
        <dbReference type="RuleBase" id="RU000679"/>
    </source>
</evidence>
<keyword evidence="6 13" id="KW-1133">Transmembrane helix</keyword>
<dbReference type="Proteomes" id="UP000515204">
    <property type="component" value="Unplaced"/>
</dbReference>
<dbReference type="GO" id="GO:0015280">
    <property type="term" value="F:ligand-gated sodium channel activity"/>
    <property type="evidence" value="ECO:0007669"/>
    <property type="project" value="TreeGrafter"/>
</dbReference>
<evidence type="ECO:0000256" key="4">
    <source>
        <dbReference type="ARBA" id="ARBA00022461"/>
    </source>
</evidence>
<evidence type="ECO:0000256" key="3">
    <source>
        <dbReference type="ARBA" id="ARBA00022448"/>
    </source>
</evidence>
<keyword evidence="4 12" id="KW-0894">Sodium channel</keyword>
<keyword evidence="11 12" id="KW-0407">Ion channel</keyword>
<keyword evidence="10 12" id="KW-0739">Sodium transport</keyword>
<dbReference type="Gene3D" id="2.60.470.10">
    <property type="entry name" value="Acid-sensing ion channels like domains"/>
    <property type="match status" value="1"/>
</dbReference>
<proteinExistence type="inferred from homology"/>
<dbReference type="InterPro" id="IPR001873">
    <property type="entry name" value="ENaC"/>
</dbReference>